<dbReference type="Pfam" id="PF05164">
    <property type="entry name" value="ZapA"/>
    <property type="match status" value="1"/>
</dbReference>
<evidence type="ECO:0000256" key="11">
    <source>
        <dbReference type="SAM" id="MobiDB-lite"/>
    </source>
</evidence>
<comment type="subcellular location">
    <subcellularLocation>
        <location evidence="1">Cytoplasm</location>
    </subcellularLocation>
</comment>
<feature type="region of interest" description="Disordered" evidence="11">
    <location>
        <begin position="1"/>
        <end position="36"/>
    </location>
</feature>
<keyword evidence="13" id="KW-1185">Reference proteome</keyword>
<dbReference type="OrthoDB" id="5514434at2"/>
<protein>
    <recommendedName>
        <fullName evidence="2">Cell division protein ZapA</fullName>
    </recommendedName>
    <alternativeName>
        <fullName evidence="9">Z ring-associated protein ZapA</fullName>
    </alternativeName>
</protein>
<dbReference type="GO" id="GO:0043093">
    <property type="term" value="P:FtsZ-dependent cytokinesis"/>
    <property type="evidence" value="ECO:0007669"/>
    <property type="project" value="TreeGrafter"/>
</dbReference>
<dbReference type="Gene3D" id="6.10.250.790">
    <property type="match status" value="1"/>
</dbReference>
<dbReference type="SUPFAM" id="SSF102829">
    <property type="entry name" value="Cell division protein ZapA-like"/>
    <property type="match status" value="1"/>
</dbReference>
<accession>A0A4Y6PYY0</accession>
<evidence type="ECO:0000313" key="13">
    <source>
        <dbReference type="Proteomes" id="UP000315995"/>
    </source>
</evidence>
<evidence type="ECO:0000256" key="10">
    <source>
        <dbReference type="SAM" id="Coils"/>
    </source>
</evidence>
<dbReference type="InterPro" id="IPR053712">
    <property type="entry name" value="Bac_CellDiv_Activator"/>
</dbReference>
<dbReference type="InterPro" id="IPR007838">
    <property type="entry name" value="Cell_div_ZapA-like"/>
</dbReference>
<reference evidence="12 13" key="1">
    <citation type="submission" date="2019-06" db="EMBL/GenBank/DDBJ databases">
        <title>Persicimonas caeni gen. nov., sp. nov., a predatory bacterium isolated from solar saltern.</title>
        <authorList>
            <person name="Wang S."/>
        </authorList>
    </citation>
    <scope>NUCLEOTIDE SEQUENCE [LARGE SCALE GENOMIC DNA]</scope>
    <source>
        <strain evidence="12 13">YN101</strain>
    </source>
</reference>
<dbReference type="PANTHER" id="PTHR34981">
    <property type="entry name" value="CELL DIVISION PROTEIN ZAPA"/>
    <property type="match status" value="1"/>
</dbReference>
<evidence type="ECO:0000256" key="1">
    <source>
        <dbReference type="ARBA" id="ARBA00004496"/>
    </source>
</evidence>
<dbReference type="Proteomes" id="UP000315995">
    <property type="component" value="Chromosome"/>
</dbReference>
<keyword evidence="6" id="KW-0131">Cell cycle</keyword>
<dbReference type="AlphaFoldDB" id="A0A4Y6PYY0"/>
<keyword evidence="10" id="KW-0175">Coiled coil</keyword>
<proteinExistence type="predicted"/>
<dbReference type="EMBL" id="CP041186">
    <property type="protein sequence ID" value="QDG53369.1"/>
    <property type="molecule type" value="Genomic_DNA"/>
</dbReference>
<evidence type="ECO:0000256" key="2">
    <source>
        <dbReference type="ARBA" id="ARBA00015195"/>
    </source>
</evidence>
<evidence type="ECO:0000256" key="5">
    <source>
        <dbReference type="ARBA" id="ARBA00023210"/>
    </source>
</evidence>
<dbReference type="GO" id="GO:0030428">
    <property type="term" value="C:cell septum"/>
    <property type="evidence" value="ECO:0007669"/>
    <property type="project" value="TreeGrafter"/>
</dbReference>
<gene>
    <name evidence="12" type="ORF">FIV42_22255</name>
</gene>
<comment type="function">
    <text evidence="7">Activator of cell division through the inhibition of FtsZ GTPase activity, therefore promoting FtsZ assembly into bundles of protofilaments necessary for the formation of the division Z ring. It is recruited early at mid-cell but it is not essential for cell division.</text>
</comment>
<dbReference type="PANTHER" id="PTHR34981:SF1">
    <property type="entry name" value="CELL DIVISION PROTEIN ZAPA"/>
    <property type="match status" value="1"/>
</dbReference>
<evidence type="ECO:0000256" key="4">
    <source>
        <dbReference type="ARBA" id="ARBA00022618"/>
    </source>
</evidence>
<feature type="coiled-coil region" evidence="10">
    <location>
        <begin position="85"/>
        <end position="112"/>
    </location>
</feature>
<sequence length="130" mass="14092">MVQEESVASRESKTSTINRVGTQTSSEAQESKPVSVEIRGQRLSIRSNHDPAFVRSLADHIDAKVAELQKAAPAVSLSKLLMLASMTVAEELFEARQEIDRLRDEITNRTDAMLALLDEAGGDGPSPETG</sequence>
<comment type="subunit">
    <text evidence="8">Homodimer. Interacts with FtsZ.</text>
</comment>
<keyword evidence="3" id="KW-0963">Cytoplasm</keyword>
<evidence type="ECO:0000256" key="3">
    <source>
        <dbReference type="ARBA" id="ARBA00022490"/>
    </source>
</evidence>
<evidence type="ECO:0000313" key="12">
    <source>
        <dbReference type="EMBL" id="QDG53369.1"/>
    </source>
</evidence>
<evidence type="ECO:0000256" key="6">
    <source>
        <dbReference type="ARBA" id="ARBA00023306"/>
    </source>
</evidence>
<keyword evidence="5" id="KW-0717">Septation</keyword>
<dbReference type="GO" id="GO:0000921">
    <property type="term" value="P:septin ring assembly"/>
    <property type="evidence" value="ECO:0007669"/>
    <property type="project" value="TreeGrafter"/>
</dbReference>
<feature type="compositionally biased region" description="Polar residues" evidence="11">
    <location>
        <begin position="14"/>
        <end position="28"/>
    </location>
</feature>
<dbReference type="GO" id="GO:0032153">
    <property type="term" value="C:cell division site"/>
    <property type="evidence" value="ECO:0007669"/>
    <property type="project" value="TreeGrafter"/>
</dbReference>
<accession>A0A5B8Y9U7</accession>
<evidence type="ECO:0000256" key="8">
    <source>
        <dbReference type="ARBA" id="ARBA00026068"/>
    </source>
</evidence>
<keyword evidence="4 12" id="KW-0132">Cell division</keyword>
<dbReference type="GO" id="GO:0000917">
    <property type="term" value="P:division septum assembly"/>
    <property type="evidence" value="ECO:0007669"/>
    <property type="project" value="UniProtKB-KW"/>
</dbReference>
<dbReference type="InterPro" id="IPR036192">
    <property type="entry name" value="Cell_div_ZapA-like_sf"/>
</dbReference>
<evidence type="ECO:0000256" key="9">
    <source>
        <dbReference type="ARBA" id="ARBA00033158"/>
    </source>
</evidence>
<organism evidence="12 13">
    <name type="scientific">Persicimonas caeni</name>
    <dbReference type="NCBI Taxonomy" id="2292766"/>
    <lineage>
        <taxon>Bacteria</taxon>
        <taxon>Deltaproteobacteria</taxon>
        <taxon>Bradymonadales</taxon>
        <taxon>Bradymonadaceae</taxon>
        <taxon>Persicimonas</taxon>
    </lineage>
</organism>
<evidence type="ECO:0000256" key="7">
    <source>
        <dbReference type="ARBA" id="ARBA00024910"/>
    </source>
</evidence>
<dbReference type="GO" id="GO:0005829">
    <property type="term" value="C:cytosol"/>
    <property type="evidence" value="ECO:0007669"/>
    <property type="project" value="TreeGrafter"/>
</dbReference>
<name>A0A4Y6PYY0_PERCE</name>